<dbReference type="PROSITE" id="PS50011">
    <property type="entry name" value="PROTEIN_KINASE_DOM"/>
    <property type="match status" value="1"/>
</dbReference>
<gene>
    <name evidence="4" type="primary">Mapk14_1</name>
    <name evidence="4" type="ORF">EULNIG_R06512</name>
</gene>
<dbReference type="EMBL" id="VZTE01003715">
    <property type="protein sequence ID" value="NXB35335.1"/>
    <property type="molecule type" value="Genomic_DNA"/>
</dbReference>
<dbReference type="PANTHER" id="PTHR24055">
    <property type="entry name" value="MITOGEN-ACTIVATED PROTEIN KINASE"/>
    <property type="match status" value="1"/>
</dbReference>
<protein>
    <submittedName>
        <fullName evidence="4">MK14 kinase</fullName>
    </submittedName>
</protein>
<evidence type="ECO:0000259" key="3">
    <source>
        <dbReference type="PROSITE" id="PS50011"/>
    </source>
</evidence>
<dbReference type="SMART" id="SM00220">
    <property type="entry name" value="S_TKc"/>
    <property type="match status" value="1"/>
</dbReference>
<keyword evidence="4" id="KW-0808">Transferase</keyword>
<sequence>SAFDTKTGLRVAVKKLSRPFQSIIHAKRTYRELRLLKHMKHENVISSWYPINHLDVFSVALTSLELLMHVSHVFAVVHRYLVTHLMGADLNNIVKCQKLTDDHVQFLIYQILRGLKYIHSADIIHRDLKPSNLAVNEDCELKILDFGLARHTDDEMTGYVATRWYRAPEIMLNWMHYNQTVDIWSVGCIMAELLTGRTLFPGTDRI</sequence>
<keyword evidence="2" id="KW-0067">ATP-binding</keyword>
<dbReference type="Pfam" id="PF00069">
    <property type="entry name" value="Pkinase"/>
    <property type="match status" value="1"/>
</dbReference>
<reference evidence="4 5" key="1">
    <citation type="submission" date="2019-09" db="EMBL/GenBank/DDBJ databases">
        <title>Bird 10,000 Genomes (B10K) Project - Family phase.</title>
        <authorList>
            <person name="Zhang G."/>
        </authorList>
    </citation>
    <scope>NUCLEOTIDE SEQUENCE [LARGE SCALE GENOMIC DNA]</scope>
    <source>
        <strain evidence="4">B10K-DU-029-39</strain>
        <tissue evidence="4">Heart or muscle</tissue>
    </source>
</reference>
<dbReference type="GO" id="GO:0005524">
    <property type="term" value="F:ATP binding"/>
    <property type="evidence" value="ECO:0007669"/>
    <property type="project" value="UniProtKB-KW"/>
</dbReference>
<dbReference type="InterPro" id="IPR000719">
    <property type="entry name" value="Prot_kinase_dom"/>
</dbReference>
<organism evidence="4 5">
    <name type="scientific">Eulacestoma nigropectus</name>
    <name type="common">wattled ploughbill</name>
    <dbReference type="NCBI Taxonomy" id="461239"/>
    <lineage>
        <taxon>Eukaryota</taxon>
        <taxon>Metazoa</taxon>
        <taxon>Chordata</taxon>
        <taxon>Craniata</taxon>
        <taxon>Vertebrata</taxon>
        <taxon>Euteleostomi</taxon>
        <taxon>Archelosauria</taxon>
        <taxon>Archosauria</taxon>
        <taxon>Dinosauria</taxon>
        <taxon>Saurischia</taxon>
        <taxon>Theropoda</taxon>
        <taxon>Coelurosauria</taxon>
        <taxon>Aves</taxon>
        <taxon>Neognathae</taxon>
        <taxon>Neoaves</taxon>
        <taxon>Telluraves</taxon>
        <taxon>Australaves</taxon>
        <taxon>Passeriformes</taxon>
        <taxon>Corvoidea</taxon>
        <taxon>Pachycephalidae</taxon>
        <taxon>Eulacestoma</taxon>
    </lineage>
</organism>
<feature type="non-terminal residue" evidence="4">
    <location>
        <position position="206"/>
    </location>
</feature>
<evidence type="ECO:0000313" key="5">
    <source>
        <dbReference type="Proteomes" id="UP000540150"/>
    </source>
</evidence>
<evidence type="ECO:0000256" key="2">
    <source>
        <dbReference type="ARBA" id="ARBA00022840"/>
    </source>
</evidence>
<name>A0A7K8D7A4_9CORV</name>
<dbReference type="InterPro" id="IPR050117">
    <property type="entry name" value="MAPK"/>
</dbReference>
<dbReference type="Proteomes" id="UP000540150">
    <property type="component" value="Unassembled WGS sequence"/>
</dbReference>
<dbReference type="InterPro" id="IPR011009">
    <property type="entry name" value="Kinase-like_dom_sf"/>
</dbReference>
<comment type="caution">
    <text evidence="4">The sequence shown here is derived from an EMBL/GenBank/DDBJ whole genome shotgun (WGS) entry which is preliminary data.</text>
</comment>
<dbReference type="Gene3D" id="3.30.200.20">
    <property type="entry name" value="Phosphorylase Kinase, domain 1"/>
    <property type="match status" value="1"/>
</dbReference>
<dbReference type="AlphaFoldDB" id="A0A7K8D7A4"/>
<evidence type="ECO:0000313" key="4">
    <source>
        <dbReference type="EMBL" id="NXB35335.1"/>
    </source>
</evidence>
<feature type="domain" description="Protein kinase" evidence="3">
    <location>
        <begin position="1"/>
        <end position="206"/>
    </location>
</feature>
<proteinExistence type="predicted"/>
<dbReference type="OrthoDB" id="192887at2759"/>
<accession>A0A7K8D7A4</accession>
<dbReference type="Gene3D" id="1.10.510.10">
    <property type="entry name" value="Transferase(Phosphotransferase) domain 1"/>
    <property type="match status" value="1"/>
</dbReference>
<keyword evidence="5" id="KW-1185">Reference proteome</keyword>
<feature type="non-terminal residue" evidence="4">
    <location>
        <position position="1"/>
    </location>
</feature>
<evidence type="ECO:0000256" key="1">
    <source>
        <dbReference type="ARBA" id="ARBA00022741"/>
    </source>
</evidence>
<dbReference type="SUPFAM" id="SSF56112">
    <property type="entry name" value="Protein kinase-like (PK-like)"/>
    <property type="match status" value="1"/>
</dbReference>
<keyword evidence="1" id="KW-0547">Nucleotide-binding</keyword>
<dbReference type="GO" id="GO:0004672">
    <property type="term" value="F:protein kinase activity"/>
    <property type="evidence" value="ECO:0007669"/>
    <property type="project" value="InterPro"/>
</dbReference>
<keyword evidence="4" id="KW-0418">Kinase</keyword>
<dbReference type="FunFam" id="1.10.510.10:FF:000563">
    <property type="entry name" value="Mitogen-activated protein kinase"/>
    <property type="match status" value="1"/>
</dbReference>